<name>A0AAI9KV78_AERCA</name>
<evidence type="ECO:0000313" key="1">
    <source>
        <dbReference type="EMBL" id="GJA56854.1"/>
    </source>
</evidence>
<comment type="caution">
    <text evidence="1">The sequence shown here is derived from an EMBL/GenBank/DDBJ whole genome shotgun (WGS) entry which is preliminary data.</text>
</comment>
<evidence type="ECO:0000313" key="2">
    <source>
        <dbReference type="Proteomes" id="UP000887009"/>
    </source>
</evidence>
<dbReference type="AlphaFoldDB" id="A0AAI9KV78"/>
<gene>
    <name evidence="1" type="ORF">KAM348_42770</name>
</gene>
<reference evidence="1" key="1">
    <citation type="submission" date="2021-07" db="EMBL/GenBank/DDBJ databases">
        <title>Draft genome sequence of carbapenem-resistant Aeromonas spp. in Japan.</title>
        <authorList>
            <person name="Maehana S."/>
            <person name="Suzuki M."/>
            <person name="Kitasato H."/>
        </authorList>
    </citation>
    <scope>NUCLEOTIDE SEQUENCE</scope>
    <source>
        <strain evidence="1">KAM348</strain>
    </source>
</reference>
<proteinExistence type="predicted"/>
<sequence>MYIYSSAMMLGYRFINSYVDGVIMYASEFKDIPAAIKVNDDVRLYMINLIQGAPLLGKIVEGGNRLDVFRQILVDFANGRLDFAAAYRETENQLPRHVSIYAHDNRVFAHGWAERLVRTQVSRFYNQAVMELALGRGESQCFVPPSTAEQSSSPCSVSLAGRVHDISHLHSLLVTAYEQGHWGNKTPKIPDHPHCTHVVKPVNV</sequence>
<organism evidence="1 2">
    <name type="scientific">Aeromonas caviae</name>
    <name type="common">Aeromonas punctata</name>
    <dbReference type="NCBI Taxonomy" id="648"/>
    <lineage>
        <taxon>Bacteria</taxon>
        <taxon>Pseudomonadati</taxon>
        <taxon>Pseudomonadota</taxon>
        <taxon>Gammaproteobacteria</taxon>
        <taxon>Aeromonadales</taxon>
        <taxon>Aeromonadaceae</taxon>
        <taxon>Aeromonas</taxon>
    </lineage>
</organism>
<protein>
    <submittedName>
        <fullName evidence="1">Uncharacterized protein</fullName>
    </submittedName>
</protein>
<dbReference type="RefSeq" id="WP_202211835.1">
    <property type="nucleotide sequence ID" value="NZ_AP024136.1"/>
</dbReference>
<accession>A0AAI9KV78</accession>
<dbReference type="Proteomes" id="UP000887009">
    <property type="component" value="Unassembled WGS sequence"/>
</dbReference>
<dbReference type="EMBL" id="BPNL01000103">
    <property type="protein sequence ID" value="GJA56854.1"/>
    <property type="molecule type" value="Genomic_DNA"/>
</dbReference>